<dbReference type="PRINTS" id="PR00007">
    <property type="entry name" value="COMPLEMNTC1Q"/>
</dbReference>
<keyword evidence="7" id="KW-0180">Complement pathway</keyword>
<dbReference type="SMART" id="SM00110">
    <property type="entry name" value="C1Q"/>
    <property type="match status" value="1"/>
</dbReference>
<keyword evidence="15" id="KW-1185">Reference proteome</keyword>
<feature type="signal peptide" evidence="12">
    <location>
        <begin position="1"/>
        <end position="24"/>
    </location>
</feature>
<proteinExistence type="predicted"/>
<evidence type="ECO:0000256" key="5">
    <source>
        <dbReference type="ARBA" id="ARBA00022737"/>
    </source>
</evidence>
<keyword evidence="4" id="KW-0399">Innate immunity</keyword>
<organism evidence="14 15">
    <name type="scientific">Periophthalmus magnuspinnatus</name>
    <dbReference type="NCBI Taxonomy" id="409849"/>
    <lineage>
        <taxon>Eukaryota</taxon>
        <taxon>Metazoa</taxon>
        <taxon>Chordata</taxon>
        <taxon>Craniata</taxon>
        <taxon>Vertebrata</taxon>
        <taxon>Euteleostomi</taxon>
        <taxon>Actinopterygii</taxon>
        <taxon>Neopterygii</taxon>
        <taxon>Teleostei</taxon>
        <taxon>Neoteleostei</taxon>
        <taxon>Acanthomorphata</taxon>
        <taxon>Gobiaria</taxon>
        <taxon>Gobiiformes</taxon>
        <taxon>Gobioidei</taxon>
        <taxon>Gobiidae</taxon>
        <taxon>Oxudercinae</taxon>
        <taxon>Periophthalmus</taxon>
    </lineage>
</organism>
<evidence type="ECO:0000256" key="9">
    <source>
        <dbReference type="ARBA" id="ARBA00023180"/>
    </source>
</evidence>
<sequence length="248" mass="26399">MGGSYWLLLLVGGILLLSINCGDASCPQDGRPGVNGGPGRDGLPGPKGEKGEPVLEQYTGSRLTLKGISGPRGAQGPMGPKGYSGQLGPRGEPGSTGKPGPDGVQIGQGEVKKAPQKKSAFSVIRTNNRYPQVGQVTHLDAVVLTNPSEFNLQTGVFTCSAPGIYYFTFNSVAKVSMCLAINSNTLNARLGFCDHNNRNLDQVLSGGVVLQLEAGQQVWLESFREIQQSSDFNDRRDKQVIFNGFLLF</sequence>
<dbReference type="Pfam" id="PF00386">
    <property type="entry name" value="C1q"/>
    <property type="match status" value="1"/>
</dbReference>
<evidence type="ECO:0000256" key="6">
    <source>
        <dbReference type="ARBA" id="ARBA00022859"/>
    </source>
</evidence>
<evidence type="ECO:0000256" key="2">
    <source>
        <dbReference type="ARBA" id="ARBA00022525"/>
    </source>
</evidence>
<feature type="domain" description="C1q" evidence="13">
    <location>
        <begin position="114"/>
        <end position="248"/>
    </location>
</feature>
<accession>A0A3B3ZI75</accession>
<evidence type="ECO:0000313" key="15">
    <source>
        <dbReference type="Proteomes" id="UP000261520"/>
    </source>
</evidence>
<evidence type="ECO:0000256" key="11">
    <source>
        <dbReference type="SAM" id="MobiDB-lite"/>
    </source>
</evidence>
<evidence type="ECO:0000256" key="7">
    <source>
        <dbReference type="ARBA" id="ARBA00022875"/>
    </source>
</evidence>
<dbReference type="AlphaFoldDB" id="A0A3B3ZI75"/>
<dbReference type="InterPro" id="IPR001073">
    <property type="entry name" value="C1q_dom"/>
</dbReference>
<protein>
    <recommendedName>
        <fullName evidence="13">C1q domain-containing protein</fullName>
    </recommendedName>
</protein>
<feature type="region of interest" description="Disordered" evidence="11">
    <location>
        <begin position="28"/>
        <end position="111"/>
    </location>
</feature>
<dbReference type="InterPro" id="IPR050392">
    <property type="entry name" value="Collagen/C1q_domain"/>
</dbReference>
<dbReference type="InterPro" id="IPR008983">
    <property type="entry name" value="Tumour_necrosis_fac-like_dom"/>
</dbReference>
<keyword evidence="8" id="KW-1015">Disulfide bond</keyword>
<keyword evidence="9" id="KW-0325">Glycoprotein</keyword>
<evidence type="ECO:0000313" key="14">
    <source>
        <dbReference type="Ensembl" id="ENSPMGP00000004091.1"/>
    </source>
</evidence>
<dbReference type="STRING" id="409849.ENSPMGP00000004091"/>
<dbReference type="Ensembl" id="ENSPMGT00000004343.1">
    <property type="protein sequence ID" value="ENSPMGP00000004091.1"/>
    <property type="gene ID" value="ENSPMGG00000003499.1"/>
</dbReference>
<evidence type="ECO:0000259" key="13">
    <source>
        <dbReference type="PROSITE" id="PS50871"/>
    </source>
</evidence>
<dbReference type="Gene3D" id="2.60.120.40">
    <property type="match status" value="1"/>
</dbReference>
<evidence type="ECO:0000256" key="1">
    <source>
        <dbReference type="ARBA" id="ARBA00004498"/>
    </source>
</evidence>
<dbReference type="PANTHER" id="PTHR15427">
    <property type="entry name" value="EMILIN ELASTIN MICROFIBRIL INTERFACE-LOCATED PROTEIN ELASTIN MICROFIBRIL INTERFACER"/>
    <property type="match status" value="1"/>
</dbReference>
<keyword evidence="6" id="KW-0391">Immunity</keyword>
<dbReference type="PROSITE" id="PS50871">
    <property type="entry name" value="C1Q"/>
    <property type="match status" value="1"/>
</dbReference>
<dbReference type="Proteomes" id="UP000261520">
    <property type="component" value="Unplaced"/>
</dbReference>
<evidence type="ECO:0000256" key="10">
    <source>
        <dbReference type="ARBA" id="ARBA00023278"/>
    </source>
</evidence>
<feature type="compositionally biased region" description="Gly residues" evidence="11">
    <location>
        <begin position="33"/>
        <end position="42"/>
    </location>
</feature>
<evidence type="ECO:0000256" key="8">
    <source>
        <dbReference type="ARBA" id="ARBA00023157"/>
    </source>
</evidence>
<comment type="subcellular location">
    <subcellularLocation>
        <location evidence="1">Secreted</location>
        <location evidence="1">Extracellular space</location>
        <location evidence="1">Extracellular matrix</location>
    </subcellularLocation>
</comment>
<dbReference type="GO" id="GO:0045087">
    <property type="term" value="P:innate immune response"/>
    <property type="evidence" value="ECO:0007669"/>
    <property type="project" value="UniProtKB-KW"/>
</dbReference>
<evidence type="ECO:0000256" key="12">
    <source>
        <dbReference type="SAM" id="SignalP"/>
    </source>
</evidence>
<name>A0A3B3ZI75_9GOBI</name>
<dbReference type="PANTHER" id="PTHR15427:SF26">
    <property type="entry name" value="COMPLEMENT C1Q SUBCOMPONENT SUBUNIT A"/>
    <property type="match status" value="1"/>
</dbReference>
<reference evidence="14" key="2">
    <citation type="submission" date="2025-09" db="UniProtKB">
        <authorList>
            <consortium name="Ensembl"/>
        </authorList>
    </citation>
    <scope>IDENTIFICATION</scope>
</reference>
<keyword evidence="3" id="KW-0272">Extracellular matrix</keyword>
<dbReference type="SUPFAM" id="SSF49842">
    <property type="entry name" value="TNF-like"/>
    <property type="match status" value="1"/>
</dbReference>
<reference evidence="14" key="1">
    <citation type="submission" date="2025-08" db="UniProtKB">
        <authorList>
            <consortium name="Ensembl"/>
        </authorList>
    </citation>
    <scope>IDENTIFICATION</scope>
</reference>
<evidence type="ECO:0000256" key="4">
    <source>
        <dbReference type="ARBA" id="ARBA00022588"/>
    </source>
</evidence>
<dbReference type="GO" id="GO:0005581">
    <property type="term" value="C:collagen trimer"/>
    <property type="evidence" value="ECO:0007669"/>
    <property type="project" value="UniProtKB-KW"/>
</dbReference>
<dbReference type="GO" id="GO:0006958">
    <property type="term" value="P:complement activation, classical pathway"/>
    <property type="evidence" value="ECO:0007669"/>
    <property type="project" value="UniProtKB-KW"/>
</dbReference>
<keyword evidence="10" id="KW-0379">Hydroxylation</keyword>
<evidence type="ECO:0000256" key="3">
    <source>
        <dbReference type="ARBA" id="ARBA00022530"/>
    </source>
</evidence>
<feature type="chain" id="PRO_5017301856" description="C1q domain-containing protein" evidence="12">
    <location>
        <begin position="25"/>
        <end position="248"/>
    </location>
</feature>
<keyword evidence="2" id="KW-0964">Secreted</keyword>
<keyword evidence="12" id="KW-0732">Signal</keyword>
<keyword evidence="5" id="KW-0677">Repeat</keyword>